<evidence type="ECO:0000256" key="5">
    <source>
        <dbReference type="ARBA" id="ARBA00022989"/>
    </source>
</evidence>
<accession>A0AAD7UJW7</accession>
<name>A0AAD7UJW7_9STRA</name>
<organism evidence="10 11">
    <name type="scientific">Chrysophaeum taylorii</name>
    <dbReference type="NCBI Taxonomy" id="2483200"/>
    <lineage>
        <taxon>Eukaryota</taxon>
        <taxon>Sar</taxon>
        <taxon>Stramenopiles</taxon>
        <taxon>Ochrophyta</taxon>
        <taxon>Pelagophyceae</taxon>
        <taxon>Pelagomonadales</taxon>
        <taxon>Pelagomonadaceae</taxon>
        <taxon>Chrysophaeum</taxon>
    </lineage>
</organism>
<dbReference type="InterPro" id="IPR023395">
    <property type="entry name" value="MCP_dom_sf"/>
</dbReference>
<keyword evidence="6" id="KW-0496">Mitochondrion</keyword>
<dbReference type="GO" id="GO:0031966">
    <property type="term" value="C:mitochondrial membrane"/>
    <property type="evidence" value="ECO:0007669"/>
    <property type="project" value="UniProtKB-SubCell"/>
</dbReference>
<evidence type="ECO:0000256" key="6">
    <source>
        <dbReference type="ARBA" id="ARBA00023128"/>
    </source>
</evidence>
<evidence type="ECO:0000313" key="10">
    <source>
        <dbReference type="EMBL" id="KAJ8607161.1"/>
    </source>
</evidence>
<dbReference type="SUPFAM" id="SSF103506">
    <property type="entry name" value="Mitochondrial carrier"/>
    <property type="match status" value="1"/>
</dbReference>
<keyword evidence="7 8" id="KW-0472">Membrane</keyword>
<keyword evidence="5" id="KW-1133">Transmembrane helix</keyword>
<dbReference type="PANTHER" id="PTHR45758:SF4">
    <property type="entry name" value="MITOFERRIN-1"/>
    <property type="match status" value="1"/>
</dbReference>
<comment type="caution">
    <text evidence="10">The sequence shown here is derived from an EMBL/GenBank/DDBJ whole genome shotgun (WGS) entry which is preliminary data.</text>
</comment>
<comment type="subcellular location">
    <subcellularLocation>
        <location evidence="1">Mitochondrion membrane</location>
        <topology evidence="1">Multi-pass membrane protein</topology>
    </subcellularLocation>
</comment>
<feature type="repeat" description="Solcar" evidence="8">
    <location>
        <begin position="15"/>
        <end position="104"/>
    </location>
</feature>
<feature type="repeat" description="Solcar" evidence="8">
    <location>
        <begin position="105"/>
        <end position="188"/>
    </location>
</feature>
<evidence type="ECO:0008006" key="12">
    <source>
        <dbReference type="Google" id="ProtNLM"/>
    </source>
</evidence>
<evidence type="ECO:0000256" key="7">
    <source>
        <dbReference type="ARBA" id="ARBA00023136"/>
    </source>
</evidence>
<keyword evidence="4 8" id="KW-0812">Transmembrane</keyword>
<dbReference type="Gene3D" id="1.50.40.10">
    <property type="entry name" value="Mitochondrial carrier domain"/>
    <property type="match status" value="1"/>
</dbReference>
<evidence type="ECO:0000256" key="2">
    <source>
        <dbReference type="ARBA" id="ARBA00006375"/>
    </source>
</evidence>
<proteinExistence type="inferred from homology"/>
<sequence length="322" mass="35152">MSLDYLDEYDASRGTSFWQHLVAGSVAGLAEHCLIFPLDTIKTHAQCVGTCSTKKADIFCTRAAKNLIQDATVLRLWRGVGAVTIACIPAHASYFGVFESLRGTDVVRNGVAGSLAAVGHDVVMTPADVVKQRLQLGHHNTFRDCVRAISREPGGLLATLYRSFPTTLAMNAPYNCVSVATNEALKDRWRRPGKDLPISTLLLSGGLAGAVASFATAPLDVVKTRLQTQGLARPVLNNVHRWHRQHRRLAFAAHHTKHHLSTASTIKYRGFLDAATSIWRAEGLRGFFRGAAVRALMQAPSVAIVWTTYEFMTASFRNASDL</sequence>
<dbReference type="Pfam" id="PF00153">
    <property type="entry name" value="Mito_carr"/>
    <property type="match status" value="3"/>
</dbReference>
<evidence type="ECO:0000256" key="1">
    <source>
        <dbReference type="ARBA" id="ARBA00004225"/>
    </source>
</evidence>
<reference evidence="10" key="1">
    <citation type="submission" date="2023-01" db="EMBL/GenBank/DDBJ databases">
        <title>Metagenome sequencing of chrysophaentin producing Chrysophaeum taylorii.</title>
        <authorList>
            <person name="Davison J."/>
            <person name="Bewley C."/>
        </authorList>
    </citation>
    <scope>NUCLEOTIDE SEQUENCE</scope>
    <source>
        <strain evidence="10">NIES-1699</strain>
    </source>
</reference>
<evidence type="ECO:0000256" key="8">
    <source>
        <dbReference type="PROSITE-ProRule" id="PRU00282"/>
    </source>
</evidence>
<dbReference type="PROSITE" id="PS50920">
    <property type="entry name" value="SOLCAR"/>
    <property type="match status" value="3"/>
</dbReference>
<evidence type="ECO:0000256" key="3">
    <source>
        <dbReference type="ARBA" id="ARBA00022448"/>
    </source>
</evidence>
<evidence type="ECO:0000313" key="11">
    <source>
        <dbReference type="Proteomes" id="UP001230188"/>
    </source>
</evidence>
<dbReference type="GO" id="GO:0048250">
    <property type="term" value="P:iron import into the mitochondrion"/>
    <property type="evidence" value="ECO:0007669"/>
    <property type="project" value="TreeGrafter"/>
</dbReference>
<evidence type="ECO:0000256" key="4">
    <source>
        <dbReference type="ARBA" id="ARBA00022692"/>
    </source>
</evidence>
<dbReference type="GO" id="GO:0015093">
    <property type="term" value="F:ferrous iron transmembrane transporter activity"/>
    <property type="evidence" value="ECO:0007669"/>
    <property type="project" value="TreeGrafter"/>
</dbReference>
<comment type="similarity">
    <text evidence="2 9">Belongs to the mitochondrial carrier (TC 2.A.29) family.</text>
</comment>
<keyword evidence="3 9" id="KW-0813">Transport</keyword>
<dbReference type="InterPro" id="IPR018108">
    <property type="entry name" value="MCP_transmembrane"/>
</dbReference>
<feature type="repeat" description="Solcar" evidence="8">
    <location>
        <begin position="196"/>
        <end position="315"/>
    </location>
</feature>
<dbReference type="AlphaFoldDB" id="A0AAD7UJW7"/>
<dbReference type="EMBL" id="JAQMWT010000230">
    <property type="protein sequence ID" value="KAJ8607161.1"/>
    <property type="molecule type" value="Genomic_DNA"/>
</dbReference>
<dbReference type="PANTHER" id="PTHR45758">
    <property type="entry name" value="MITOFERRIN-1-RELATED"/>
    <property type="match status" value="1"/>
</dbReference>
<protein>
    <recommendedName>
        <fullName evidence="12">Mitochondrial carrier protein</fullName>
    </recommendedName>
</protein>
<evidence type="ECO:0000256" key="9">
    <source>
        <dbReference type="RuleBase" id="RU000488"/>
    </source>
</evidence>
<keyword evidence="11" id="KW-1185">Reference proteome</keyword>
<dbReference type="Proteomes" id="UP001230188">
    <property type="component" value="Unassembled WGS sequence"/>
</dbReference>
<gene>
    <name evidence="10" type="ORF">CTAYLR_007326</name>
</gene>